<evidence type="ECO:0000256" key="1">
    <source>
        <dbReference type="ARBA" id="ARBA00009219"/>
    </source>
</evidence>
<evidence type="ECO:0000259" key="4">
    <source>
        <dbReference type="Pfam" id="PF01073"/>
    </source>
</evidence>
<dbReference type="EMBL" id="DS268411">
    <property type="protein sequence ID" value="EFP03291.1"/>
    <property type="molecule type" value="Genomic_DNA"/>
</dbReference>
<evidence type="ECO:0000256" key="2">
    <source>
        <dbReference type="SAM" id="MobiDB-lite"/>
    </source>
</evidence>
<keyword evidence="6" id="KW-1185">Reference proteome</keyword>
<comment type="similarity">
    <text evidence="1">Belongs to the 3-beta-HSD family.</text>
</comment>
<sequence>MKRMSLRLKNKLVRTVSKLSLDERICPDSTGNFDLQNKKESEPEPTSVTDDEEEDEEEEPKKIWKVMITGGAGHLAICLVEKILEMAERDIAEGVKSDSEEHFERILPFFEHLDRVRKLEKTKKEDIISTRISDYLQIILIDLADPEEGSLNPFCAFAQVTNVFLFLSFHRTFQGSFADENFMKPLLENVTTIFHLAAVGMTGRFAVSLDLSYFRSFQLVLFQRDRESCMQINSVGTMNLLSWARDKGVKQFIYTSSVGVVFGGEPLINFKESDRDHTENFFNFYCESKAHAENIVRQASYENMKTSVLRFSGIYGVGEKRVTERVINFMKTGWWIAVFKSNGVEAQTQLSSVDNCVQGLIKAELALRHKDSKNGQIYNIVDRNPVGTFSFWAPVDQALGFPKQKLTLPPIVLRVLARFVQSSSDFFGVEPFFTVFEVELLLVTTTFSTARAVRELGYDPYPSAIPAICRRYASSEASATFEQERAGRANNFLKKMALIVLVGHAVLYISYFFVYYILLATYYIFHEIGYCLCASIQVFFAAIHFFWRCISTFFY</sequence>
<feature type="compositionally biased region" description="Acidic residues" evidence="2">
    <location>
        <begin position="49"/>
        <end position="58"/>
    </location>
</feature>
<keyword evidence="3" id="KW-0472">Membrane</keyword>
<feature type="domain" description="3-beta hydroxysteroid dehydrogenase/isomerase" evidence="4">
    <location>
        <begin position="223"/>
        <end position="407"/>
    </location>
</feature>
<dbReference type="InParanoid" id="E3LLQ8"/>
<accession>E3LLQ8</accession>
<dbReference type="HOGENOM" id="CLU_007383_6_8_1"/>
<dbReference type="STRING" id="31234.E3LLQ8"/>
<reference evidence="5" key="1">
    <citation type="submission" date="2007-07" db="EMBL/GenBank/DDBJ databases">
        <title>PCAP assembly of the Caenorhabditis remanei genome.</title>
        <authorList>
            <consortium name="The Caenorhabditis remanei Sequencing Consortium"/>
            <person name="Wilson R.K."/>
        </authorList>
    </citation>
    <scope>NUCLEOTIDE SEQUENCE [LARGE SCALE GENOMIC DNA]</scope>
    <source>
        <strain evidence="5">PB4641</strain>
    </source>
</reference>
<gene>
    <name evidence="5" type="primary">Cre-hsd-1</name>
    <name evidence="5" type="ORF">CRE_28544</name>
</gene>
<keyword evidence="3" id="KW-1133">Transmembrane helix</keyword>
<dbReference type="GO" id="GO:0006694">
    <property type="term" value="P:steroid biosynthetic process"/>
    <property type="evidence" value="ECO:0007669"/>
    <property type="project" value="InterPro"/>
</dbReference>
<dbReference type="InterPro" id="IPR050177">
    <property type="entry name" value="Lipid_A_modif_metabolic_enz"/>
</dbReference>
<proteinExistence type="inferred from homology"/>
<name>E3LLQ8_CAERE</name>
<dbReference type="Proteomes" id="UP000008281">
    <property type="component" value="Unassembled WGS sequence"/>
</dbReference>
<dbReference type="OMA" id="YCESKAH"/>
<dbReference type="GO" id="GO:0016616">
    <property type="term" value="F:oxidoreductase activity, acting on the CH-OH group of donors, NAD or NADP as acceptor"/>
    <property type="evidence" value="ECO:0007669"/>
    <property type="project" value="InterPro"/>
</dbReference>
<dbReference type="InterPro" id="IPR036291">
    <property type="entry name" value="NAD(P)-bd_dom_sf"/>
</dbReference>
<dbReference type="Pfam" id="PF01073">
    <property type="entry name" value="3Beta_HSD"/>
    <property type="match status" value="1"/>
</dbReference>
<feature type="transmembrane region" description="Helical" evidence="3">
    <location>
        <begin position="524"/>
        <end position="547"/>
    </location>
</feature>
<evidence type="ECO:0000313" key="5">
    <source>
        <dbReference type="EMBL" id="EFP03291.1"/>
    </source>
</evidence>
<keyword evidence="3" id="KW-0812">Transmembrane</keyword>
<evidence type="ECO:0000313" key="6">
    <source>
        <dbReference type="Proteomes" id="UP000008281"/>
    </source>
</evidence>
<dbReference type="SUPFAM" id="SSF51735">
    <property type="entry name" value="NAD(P)-binding Rossmann-fold domains"/>
    <property type="match status" value="1"/>
</dbReference>
<protein>
    <submittedName>
        <fullName evidence="5">CRE-HSD-1 protein</fullName>
    </submittedName>
</protein>
<organism evidence="6">
    <name type="scientific">Caenorhabditis remanei</name>
    <name type="common">Caenorhabditis vulgaris</name>
    <dbReference type="NCBI Taxonomy" id="31234"/>
    <lineage>
        <taxon>Eukaryota</taxon>
        <taxon>Metazoa</taxon>
        <taxon>Ecdysozoa</taxon>
        <taxon>Nematoda</taxon>
        <taxon>Chromadorea</taxon>
        <taxon>Rhabditida</taxon>
        <taxon>Rhabditina</taxon>
        <taxon>Rhabditomorpha</taxon>
        <taxon>Rhabditoidea</taxon>
        <taxon>Rhabditidae</taxon>
        <taxon>Peloderinae</taxon>
        <taxon>Caenorhabditis</taxon>
    </lineage>
</organism>
<dbReference type="AlphaFoldDB" id="E3LLQ8"/>
<dbReference type="Gene3D" id="3.40.50.720">
    <property type="entry name" value="NAD(P)-binding Rossmann-like Domain"/>
    <property type="match status" value="1"/>
</dbReference>
<dbReference type="OrthoDB" id="2735536at2759"/>
<feature type="region of interest" description="Disordered" evidence="2">
    <location>
        <begin position="30"/>
        <end position="60"/>
    </location>
</feature>
<dbReference type="InterPro" id="IPR002225">
    <property type="entry name" value="3Beta_OHSteriod_DH/Estase"/>
</dbReference>
<feature type="transmembrane region" description="Helical" evidence="3">
    <location>
        <begin position="497"/>
        <end position="518"/>
    </location>
</feature>
<dbReference type="eggNOG" id="KOG1430">
    <property type="taxonomic scope" value="Eukaryota"/>
</dbReference>
<dbReference type="FunCoup" id="E3LLQ8">
    <property type="interactions" value="582"/>
</dbReference>
<evidence type="ECO:0000256" key="3">
    <source>
        <dbReference type="SAM" id="Phobius"/>
    </source>
</evidence>
<dbReference type="PANTHER" id="PTHR43245">
    <property type="entry name" value="BIFUNCTIONAL POLYMYXIN RESISTANCE PROTEIN ARNA"/>
    <property type="match status" value="1"/>
</dbReference>